<dbReference type="GO" id="GO:0016972">
    <property type="term" value="F:thiol oxidase activity"/>
    <property type="evidence" value="ECO:0007669"/>
    <property type="project" value="UniProtKB-EC"/>
</dbReference>
<dbReference type="EMBL" id="MN740761">
    <property type="protein sequence ID" value="QHS81898.1"/>
    <property type="molecule type" value="Genomic_DNA"/>
</dbReference>
<evidence type="ECO:0000256" key="6">
    <source>
        <dbReference type="ARBA" id="ARBA00023157"/>
    </source>
</evidence>
<keyword evidence="6" id="KW-1015">Disulfide bond</keyword>
<comment type="cofactor">
    <cofactor evidence="1">
        <name>FAD</name>
        <dbReference type="ChEBI" id="CHEBI:57692"/>
    </cofactor>
</comment>
<dbReference type="Gene3D" id="1.20.120.310">
    <property type="entry name" value="ERV/ALR sulfhydryl oxidase domain"/>
    <property type="match status" value="1"/>
</dbReference>
<evidence type="ECO:0000313" key="8">
    <source>
        <dbReference type="EMBL" id="QHS81898.1"/>
    </source>
</evidence>
<keyword evidence="3" id="KW-0285">Flavoprotein</keyword>
<dbReference type="PROSITE" id="PS51324">
    <property type="entry name" value="ERV_ALR"/>
    <property type="match status" value="1"/>
</dbReference>
<evidence type="ECO:0000256" key="4">
    <source>
        <dbReference type="ARBA" id="ARBA00022827"/>
    </source>
</evidence>
<reference evidence="8" key="1">
    <citation type="journal article" date="2020" name="Nature">
        <title>Giant virus diversity and host interactions through global metagenomics.</title>
        <authorList>
            <person name="Schulz F."/>
            <person name="Roux S."/>
            <person name="Paez-Espino D."/>
            <person name="Jungbluth S."/>
            <person name="Walsh D.A."/>
            <person name="Denef V.J."/>
            <person name="McMahon K.D."/>
            <person name="Konstantinidis K.T."/>
            <person name="Eloe-Fadrosh E.A."/>
            <person name="Kyrpides N.C."/>
            <person name="Woyke T."/>
        </authorList>
    </citation>
    <scope>NUCLEOTIDE SEQUENCE</scope>
    <source>
        <strain evidence="8">GVMAG-S-1101164-72</strain>
    </source>
</reference>
<dbReference type="Pfam" id="PF04777">
    <property type="entry name" value="Evr1_Alr"/>
    <property type="match status" value="1"/>
</dbReference>
<keyword evidence="4" id="KW-0274">FAD</keyword>
<evidence type="ECO:0000256" key="3">
    <source>
        <dbReference type="ARBA" id="ARBA00022630"/>
    </source>
</evidence>
<protein>
    <recommendedName>
        <fullName evidence="2">thiol oxidase</fullName>
        <ecNumber evidence="2">1.8.3.2</ecNumber>
    </recommendedName>
</protein>
<dbReference type="SUPFAM" id="SSF69000">
    <property type="entry name" value="FAD-dependent thiol oxidase"/>
    <property type="match status" value="1"/>
</dbReference>
<dbReference type="InterPro" id="IPR036774">
    <property type="entry name" value="ERV/ALR_sulphydryl_oxid_sf"/>
</dbReference>
<evidence type="ECO:0000256" key="5">
    <source>
        <dbReference type="ARBA" id="ARBA00023002"/>
    </source>
</evidence>
<sequence>MGCGCKKGKLTLMADHSKADGNPDTWGPAIWSIFHIIACRIGKSGVDADQIRELEFVLGHLPSILPCPTCQGHMRSYLITNPFRCDSLRGEELCMYARTWMMNFHNAVRGSKGQPVDVSTLEKHGEIYASESIQECHINTLVGHVTYGIRNGIVKIDAWKRWIPHFNRLKVMVGQ</sequence>
<proteinExistence type="predicted"/>
<evidence type="ECO:0000259" key="7">
    <source>
        <dbReference type="PROSITE" id="PS51324"/>
    </source>
</evidence>
<evidence type="ECO:0000256" key="2">
    <source>
        <dbReference type="ARBA" id="ARBA00012512"/>
    </source>
</evidence>
<feature type="domain" description="ERV/ALR sulfhydryl oxidase" evidence="7">
    <location>
        <begin position="19"/>
        <end position="128"/>
    </location>
</feature>
<evidence type="ECO:0000256" key="1">
    <source>
        <dbReference type="ARBA" id="ARBA00001974"/>
    </source>
</evidence>
<dbReference type="EC" id="1.8.3.2" evidence="2"/>
<keyword evidence="5" id="KW-0560">Oxidoreductase</keyword>
<name>A0A6C0AQ54_9ZZZZ</name>
<organism evidence="8">
    <name type="scientific">viral metagenome</name>
    <dbReference type="NCBI Taxonomy" id="1070528"/>
    <lineage>
        <taxon>unclassified sequences</taxon>
        <taxon>metagenomes</taxon>
        <taxon>organismal metagenomes</taxon>
    </lineage>
</organism>
<dbReference type="AlphaFoldDB" id="A0A6C0AQ54"/>
<dbReference type="InterPro" id="IPR017905">
    <property type="entry name" value="ERV/ALR_sulphydryl_oxidase"/>
</dbReference>
<accession>A0A6C0AQ54</accession>